<dbReference type="EMBL" id="WJQU01000001">
    <property type="protein sequence ID" value="KAJ6648161.1"/>
    <property type="molecule type" value="Genomic_DNA"/>
</dbReference>
<dbReference type="InterPro" id="IPR025605">
    <property type="entry name" value="OST-HTH/LOTUS_dom"/>
</dbReference>
<feature type="transmembrane region" description="Helical" evidence="2">
    <location>
        <begin position="1161"/>
        <end position="1179"/>
    </location>
</feature>
<dbReference type="CDD" id="cd08824">
    <property type="entry name" value="LOTUS"/>
    <property type="match status" value="1"/>
</dbReference>
<keyword evidence="2" id="KW-0472">Membrane</keyword>
<evidence type="ECO:0000256" key="2">
    <source>
        <dbReference type="SAM" id="Phobius"/>
    </source>
</evidence>
<dbReference type="Gene3D" id="3.30.70.330">
    <property type="match status" value="1"/>
</dbReference>
<feature type="domain" description="HTH OST-type" evidence="3">
    <location>
        <begin position="582"/>
        <end position="656"/>
    </location>
</feature>
<feature type="region of interest" description="Disordered" evidence="1">
    <location>
        <begin position="913"/>
        <end position="933"/>
    </location>
</feature>
<keyword evidence="5" id="KW-1185">Reference proteome</keyword>
<feature type="transmembrane region" description="Helical" evidence="2">
    <location>
        <begin position="1191"/>
        <end position="1209"/>
    </location>
</feature>
<dbReference type="InterPro" id="IPR012677">
    <property type="entry name" value="Nucleotide-bd_a/b_plait_sf"/>
</dbReference>
<protein>
    <submittedName>
        <fullName evidence="4">Meiosis regulator and mRNA stability factor 1</fullName>
    </submittedName>
</protein>
<comment type="caution">
    <text evidence="4">The sequence shown here is derived from an EMBL/GenBank/DDBJ whole genome shotgun (WGS) entry which is preliminary data.</text>
</comment>
<evidence type="ECO:0000259" key="3">
    <source>
        <dbReference type="PROSITE" id="PS51644"/>
    </source>
</evidence>
<feature type="domain" description="HTH OST-type" evidence="3">
    <location>
        <begin position="495"/>
        <end position="572"/>
    </location>
</feature>
<feature type="transmembrane region" description="Helical" evidence="2">
    <location>
        <begin position="1250"/>
        <end position="1273"/>
    </location>
</feature>
<name>A0A9Q0ND85_9DIPT</name>
<keyword evidence="2" id="KW-1133">Transmembrane helix</keyword>
<evidence type="ECO:0000256" key="1">
    <source>
        <dbReference type="SAM" id="MobiDB-lite"/>
    </source>
</evidence>
<evidence type="ECO:0000313" key="5">
    <source>
        <dbReference type="Proteomes" id="UP001151699"/>
    </source>
</evidence>
<dbReference type="OrthoDB" id="549353at2759"/>
<reference evidence="4" key="1">
    <citation type="submission" date="2022-07" db="EMBL/GenBank/DDBJ databases">
        <authorList>
            <person name="Trinca V."/>
            <person name="Uliana J.V.C."/>
            <person name="Torres T.T."/>
            <person name="Ward R.J."/>
            <person name="Monesi N."/>
        </authorList>
    </citation>
    <scope>NUCLEOTIDE SEQUENCE</scope>
    <source>
        <strain evidence="4">HSMRA1968</strain>
        <tissue evidence="4">Whole embryos</tissue>
    </source>
</reference>
<dbReference type="Pfam" id="PF12872">
    <property type="entry name" value="OST-HTH"/>
    <property type="match status" value="2"/>
</dbReference>
<feature type="domain" description="HTH OST-type" evidence="3">
    <location>
        <begin position="659"/>
        <end position="735"/>
    </location>
</feature>
<sequence>MADRMPSQFFNDHMYAPNVNYNRAIRQESSSSNFMYRSVPRQQSLPQSDLLCGNGIQHAGTTYFNTGQLSAPYHFTERSMSFSGRSDSSNSLLNSTLLFNDSGISCSMQENDATNSSWGFNSSTSSLSNIQREKPTAPNGTVTLQLSNLDTTFEQSALKKLLLSKLHPVAPILSFTFEGVVAKVCLPSMEDAKQVVSFLHRKKVGHKRICVSYTTKDCSSLDPSTLKCQVAGLLKDIPNYRLSMYKFRELFQSRFKTSISVGNLCAMSDTCTITDTANEKFVSLRPELIQLIERGELNDCLLQSVPYCSIHFKKGEHRGWAEQEIEPLPNVWMSLADVRSVIFALTQKHSRNIPVASLIHCIQSELECTIVNNDMGVNFEHLLSCVSEIQITTNKFGIKVLNWISDSNESTRLSDDANTSKGQYAKSGNIPDVYGQFSNDVYDLLQACPKSTMKFCRVADYGFVKLIDLFESIPLTVQVLGEGENRLITLTHKRQMRRLASDMFKFLRSSNNKSIRLSQVPKILSTNQKAFEVTDYGICNLKDAVEELSKNVNLISVELLTNTNDVLLTLPKKRATNAELRKTSVFASETLELLKNAPQYTIAYEKFSCSYHYHFTYQLRLNDYGHTKLADMMEGLNGIVKIEIFNDEDRKIYLCPKVAQRIFSEQLRDITEMITGKSFTFINVGKVLGMHKKKFGYQIKPETLGFQNIWDGIKSLPFVELVEQNEEKYIICHHDDNNYKFKSHVVMLLLDSMTESLNKKSVPISQLINVYFEKFGEELNECLIQSMNHLIDTQKEMGSEIVSLSKLSLFLLSIVNILKPTHSMTVAELKSTINSKINLTTACFEIGYPDLKCVIECFNDMFAVHSLGCNEWSERSEISINPRSVLAGDKNLLFDQNTAYNMPLKRISPPLQLNTSAGKSSGSDSGNVSLDGQRVPFGEIERNSIYPNFNRSSCSEVPTKFMRTNNHEMVPNASAMVQKENAYSFENDATLHAGDSNLRMRKKLSLKRPHDLLLSGQLVDIDEIISAKISTQNLLSHYLAPPKPDTPIENNVPYWLDPIWRTSPQASPNDALNIPIPELKTYSFAPKLDTPTMMKRLSRSGKFDFNINYLSIMNHEKLLATFYPLVVACGFICSVTAAIAWNHWKYVLDTCPPPTSYTSYFEVNCGCILKGLSTITYFVGGHVGYCHWATFGLLLPIAVAIIFGCYHVWRVCFGVRGRRYAQQTVRQRSGDIIVMTSKTEMTDNDISPYWWIPASVAAIIMFLYSLVHAAMFLDGFLQSCRQYRNELIKYVHATGPLVAAIHGRISCSAVFDFMDYLHPDVSFDRRRIDRINTSASLILALITAWIGVCLWLAIFIINVIQARRSRNLRV</sequence>
<organism evidence="4 5">
    <name type="scientific">Pseudolycoriella hygida</name>
    <dbReference type="NCBI Taxonomy" id="35572"/>
    <lineage>
        <taxon>Eukaryota</taxon>
        <taxon>Metazoa</taxon>
        <taxon>Ecdysozoa</taxon>
        <taxon>Arthropoda</taxon>
        <taxon>Hexapoda</taxon>
        <taxon>Insecta</taxon>
        <taxon>Pterygota</taxon>
        <taxon>Neoptera</taxon>
        <taxon>Endopterygota</taxon>
        <taxon>Diptera</taxon>
        <taxon>Nematocera</taxon>
        <taxon>Sciaroidea</taxon>
        <taxon>Sciaridae</taxon>
        <taxon>Pseudolycoriella</taxon>
    </lineage>
</organism>
<dbReference type="PROSITE" id="PS51644">
    <property type="entry name" value="HTH_OST"/>
    <property type="match status" value="3"/>
</dbReference>
<proteinExistence type="predicted"/>
<gene>
    <name evidence="4" type="primary">MARF1_1</name>
    <name evidence="4" type="ORF">Bhyg_03387</name>
</gene>
<evidence type="ECO:0000313" key="4">
    <source>
        <dbReference type="EMBL" id="KAJ6648161.1"/>
    </source>
</evidence>
<accession>A0A9Q0ND85</accession>
<keyword evidence="2" id="KW-0812">Transmembrane</keyword>
<feature type="transmembrane region" description="Helical" evidence="2">
    <location>
        <begin position="1334"/>
        <end position="1360"/>
    </location>
</feature>
<feature type="compositionally biased region" description="Polar residues" evidence="1">
    <location>
        <begin position="913"/>
        <end position="930"/>
    </location>
</feature>
<feature type="transmembrane region" description="Helical" evidence="2">
    <location>
        <begin position="1118"/>
        <end position="1141"/>
    </location>
</feature>
<dbReference type="Proteomes" id="UP001151699">
    <property type="component" value="Chromosome A"/>
</dbReference>